<dbReference type="InterPro" id="IPR036388">
    <property type="entry name" value="WH-like_DNA-bd_sf"/>
</dbReference>
<gene>
    <name evidence="9" type="ORF">BDK89_4253</name>
</gene>
<feature type="domain" description="RNA polymerase sigma-70 region 2" evidence="7">
    <location>
        <begin position="26"/>
        <end position="94"/>
    </location>
</feature>
<dbReference type="SUPFAM" id="SSF88946">
    <property type="entry name" value="Sigma2 domain of RNA polymerase sigma factors"/>
    <property type="match status" value="1"/>
</dbReference>
<protein>
    <submittedName>
        <fullName evidence="9">RNA polymerase sigma-70 factor (ECF subfamily)</fullName>
    </submittedName>
</protein>
<dbReference type="InterPro" id="IPR013324">
    <property type="entry name" value="RNA_pol_sigma_r3/r4-like"/>
</dbReference>
<name>A0A4R7I505_9ACTN</name>
<evidence type="ECO:0000256" key="2">
    <source>
        <dbReference type="ARBA" id="ARBA00023015"/>
    </source>
</evidence>
<feature type="compositionally biased region" description="Pro residues" evidence="6">
    <location>
        <begin position="202"/>
        <end position="211"/>
    </location>
</feature>
<evidence type="ECO:0000259" key="8">
    <source>
        <dbReference type="Pfam" id="PF08281"/>
    </source>
</evidence>
<dbReference type="AlphaFoldDB" id="A0A4R7I505"/>
<dbReference type="Gene3D" id="1.10.10.10">
    <property type="entry name" value="Winged helix-like DNA-binding domain superfamily/Winged helix DNA-binding domain"/>
    <property type="match status" value="1"/>
</dbReference>
<keyword evidence="5" id="KW-0804">Transcription</keyword>
<keyword evidence="4" id="KW-0238">DNA-binding</keyword>
<feature type="domain" description="RNA polymerase sigma factor 70 region 4 type 2" evidence="8">
    <location>
        <begin position="128"/>
        <end position="180"/>
    </location>
</feature>
<evidence type="ECO:0000256" key="6">
    <source>
        <dbReference type="SAM" id="MobiDB-lite"/>
    </source>
</evidence>
<keyword evidence="10" id="KW-1185">Reference proteome</keyword>
<dbReference type="PANTHER" id="PTHR43133">
    <property type="entry name" value="RNA POLYMERASE ECF-TYPE SIGMA FACTO"/>
    <property type="match status" value="1"/>
</dbReference>
<dbReference type="GO" id="GO:0006352">
    <property type="term" value="P:DNA-templated transcription initiation"/>
    <property type="evidence" value="ECO:0007669"/>
    <property type="project" value="InterPro"/>
</dbReference>
<evidence type="ECO:0000256" key="1">
    <source>
        <dbReference type="ARBA" id="ARBA00010641"/>
    </source>
</evidence>
<keyword evidence="3" id="KW-0731">Sigma factor</keyword>
<dbReference type="Gene3D" id="1.10.1740.10">
    <property type="match status" value="1"/>
</dbReference>
<dbReference type="EMBL" id="SOAU01000001">
    <property type="protein sequence ID" value="TDT18625.1"/>
    <property type="molecule type" value="Genomic_DNA"/>
</dbReference>
<evidence type="ECO:0000256" key="3">
    <source>
        <dbReference type="ARBA" id="ARBA00023082"/>
    </source>
</evidence>
<comment type="similarity">
    <text evidence="1">Belongs to the sigma-70 factor family. ECF subfamily.</text>
</comment>
<evidence type="ECO:0000256" key="4">
    <source>
        <dbReference type="ARBA" id="ARBA00023125"/>
    </source>
</evidence>
<dbReference type="Proteomes" id="UP000294558">
    <property type="component" value="Unassembled WGS sequence"/>
</dbReference>
<dbReference type="GO" id="GO:0016987">
    <property type="term" value="F:sigma factor activity"/>
    <property type="evidence" value="ECO:0007669"/>
    <property type="project" value="UniProtKB-KW"/>
</dbReference>
<evidence type="ECO:0000259" key="7">
    <source>
        <dbReference type="Pfam" id="PF04542"/>
    </source>
</evidence>
<dbReference type="InterPro" id="IPR039425">
    <property type="entry name" value="RNA_pol_sigma-70-like"/>
</dbReference>
<dbReference type="Pfam" id="PF08281">
    <property type="entry name" value="Sigma70_r4_2"/>
    <property type="match status" value="1"/>
</dbReference>
<feature type="compositionally biased region" description="Basic and acidic residues" evidence="6">
    <location>
        <begin position="180"/>
        <end position="201"/>
    </location>
</feature>
<evidence type="ECO:0000313" key="10">
    <source>
        <dbReference type="Proteomes" id="UP000294558"/>
    </source>
</evidence>
<dbReference type="Pfam" id="PF04542">
    <property type="entry name" value="Sigma70_r2"/>
    <property type="match status" value="1"/>
</dbReference>
<proteinExistence type="inferred from homology"/>
<keyword evidence="2" id="KW-0805">Transcription regulation</keyword>
<dbReference type="OrthoDB" id="9780326at2"/>
<reference evidence="9 10" key="1">
    <citation type="submission" date="2019-03" db="EMBL/GenBank/DDBJ databases">
        <title>Sequencing the genomes of 1000 actinobacteria strains.</title>
        <authorList>
            <person name="Klenk H.-P."/>
        </authorList>
    </citation>
    <scope>NUCLEOTIDE SEQUENCE [LARGE SCALE GENOMIC DNA]</scope>
    <source>
        <strain evidence="9 10">DSM 18936</strain>
    </source>
</reference>
<dbReference type="NCBIfam" id="TIGR02937">
    <property type="entry name" value="sigma70-ECF"/>
    <property type="match status" value="1"/>
</dbReference>
<dbReference type="RefSeq" id="WP_133870829.1">
    <property type="nucleotide sequence ID" value="NZ_SOAU01000001.1"/>
</dbReference>
<feature type="region of interest" description="Disordered" evidence="6">
    <location>
        <begin position="90"/>
        <end position="112"/>
    </location>
</feature>
<evidence type="ECO:0000256" key="5">
    <source>
        <dbReference type="ARBA" id="ARBA00023163"/>
    </source>
</evidence>
<evidence type="ECO:0000313" key="9">
    <source>
        <dbReference type="EMBL" id="TDT18625.1"/>
    </source>
</evidence>
<sequence>MTAFERSDDELVSAARQGDAAAMDALLRRHYDRVHAVCRRIAGSTRDADDAAQEAMIRIVRNLDKFDGRSAFGTWAYRIATNTSLDELRKRKRRPQLHSVPDDDEQHGMPEQADELSHRVVESVADRLAIDDALAELPDDFRIPVVMRDVGDLDYAEIADELGVPVGTVKSRIARGRKMLVERLGNRTPDPERPTPERRDGPPPPRPPDTT</sequence>
<dbReference type="InterPro" id="IPR013249">
    <property type="entry name" value="RNA_pol_sigma70_r4_t2"/>
</dbReference>
<dbReference type="PANTHER" id="PTHR43133:SF8">
    <property type="entry name" value="RNA POLYMERASE SIGMA FACTOR HI_1459-RELATED"/>
    <property type="match status" value="1"/>
</dbReference>
<accession>A0A4R7I505</accession>
<dbReference type="InterPro" id="IPR007627">
    <property type="entry name" value="RNA_pol_sigma70_r2"/>
</dbReference>
<dbReference type="CDD" id="cd06171">
    <property type="entry name" value="Sigma70_r4"/>
    <property type="match status" value="1"/>
</dbReference>
<dbReference type="InterPro" id="IPR013325">
    <property type="entry name" value="RNA_pol_sigma_r2"/>
</dbReference>
<organism evidence="9 10">
    <name type="scientific">Ilumatobacter fluminis</name>
    <dbReference type="NCBI Taxonomy" id="467091"/>
    <lineage>
        <taxon>Bacteria</taxon>
        <taxon>Bacillati</taxon>
        <taxon>Actinomycetota</taxon>
        <taxon>Acidimicrobiia</taxon>
        <taxon>Acidimicrobiales</taxon>
        <taxon>Ilumatobacteraceae</taxon>
        <taxon>Ilumatobacter</taxon>
    </lineage>
</organism>
<comment type="caution">
    <text evidence="9">The sequence shown here is derived from an EMBL/GenBank/DDBJ whole genome shotgun (WGS) entry which is preliminary data.</text>
</comment>
<dbReference type="InterPro" id="IPR014284">
    <property type="entry name" value="RNA_pol_sigma-70_dom"/>
</dbReference>
<feature type="region of interest" description="Disordered" evidence="6">
    <location>
        <begin position="180"/>
        <end position="211"/>
    </location>
</feature>
<dbReference type="SUPFAM" id="SSF88659">
    <property type="entry name" value="Sigma3 and sigma4 domains of RNA polymerase sigma factors"/>
    <property type="match status" value="1"/>
</dbReference>
<dbReference type="GO" id="GO:0003677">
    <property type="term" value="F:DNA binding"/>
    <property type="evidence" value="ECO:0007669"/>
    <property type="project" value="UniProtKB-KW"/>
</dbReference>